<dbReference type="GO" id="GO:0005524">
    <property type="term" value="F:ATP binding"/>
    <property type="evidence" value="ECO:0007669"/>
    <property type="project" value="UniProtKB-KW"/>
</dbReference>
<feature type="domain" description="DUF7134" evidence="12">
    <location>
        <begin position="10"/>
        <end position="156"/>
    </location>
</feature>
<dbReference type="Pfam" id="PF02518">
    <property type="entry name" value="HATPase_c"/>
    <property type="match status" value="1"/>
</dbReference>
<dbReference type="EMBL" id="RQYT01000010">
    <property type="protein sequence ID" value="RRD49957.1"/>
    <property type="molecule type" value="Genomic_DNA"/>
</dbReference>
<dbReference type="PANTHER" id="PTHR24421">
    <property type="entry name" value="NITRATE/NITRITE SENSOR PROTEIN NARX-RELATED"/>
    <property type="match status" value="1"/>
</dbReference>
<feature type="domain" description="Signal transduction histidine kinase subgroup 3 dimerisation and phosphoacceptor" evidence="11">
    <location>
        <begin position="192"/>
        <end position="256"/>
    </location>
</feature>
<reference evidence="13 14" key="1">
    <citation type="submission" date="2018-11" db="EMBL/GenBank/DDBJ databases">
        <title>Genomes From Bacteria Associated with the Canine Oral Cavity: a Test Case for Automated Genome-Based Taxonomic Assignment.</title>
        <authorList>
            <person name="Coil D.A."/>
            <person name="Jospin G."/>
            <person name="Darling A.E."/>
            <person name="Wallis C."/>
            <person name="Davis I.J."/>
            <person name="Harris S."/>
            <person name="Eisen J.A."/>
            <person name="Holcombe L.J."/>
            <person name="O'Flynn C."/>
        </authorList>
    </citation>
    <scope>NUCLEOTIDE SEQUENCE [LARGE SCALE GENOMIC DNA]</scope>
    <source>
        <strain evidence="13 14">OH2822_COT-296</strain>
    </source>
</reference>
<feature type="transmembrane region" description="Helical" evidence="9">
    <location>
        <begin position="61"/>
        <end position="77"/>
    </location>
</feature>
<evidence type="ECO:0000256" key="4">
    <source>
        <dbReference type="ARBA" id="ARBA00022679"/>
    </source>
</evidence>
<keyword evidence="9" id="KW-1133">Transmembrane helix</keyword>
<dbReference type="SUPFAM" id="SSF55874">
    <property type="entry name" value="ATPase domain of HSP90 chaperone/DNA topoisomerase II/histidine kinase"/>
    <property type="match status" value="1"/>
</dbReference>
<dbReference type="InterPro" id="IPR011712">
    <property type="entry name" value="Sig_transdc_His_kin_sub3_dim/P"/>
</dbReference>
<dbReference type="InterPro" id="IPR036890">
    <property type="entry name" value="HATPase_C_sf"/>
</dbReference>
<evidence type="ECO:0000256" key="3">
    <source>
        <dbReference type="ARBA" id="ARBA00022553"/>
    </source>
</evidence>
<feature type="transmembrane region" description="Helical" evidence="9">
    <location>
        <begin position="83"/>
        <end position="99"/>
    </location>
</feature>
<keyword evidence="5" id="KW-0547">Nucleotide-binding</keyword>
<evidence type="ECO:0000256" key="6">
    <source>
        <dbReference type="ARBA" id="ARBA00022777"/>
    </source>
</evidence>
<name>A0A3P1WW26_9ACTN</name>
<comment type="caution">
    <text evidence="13">The sequence shown here is derived from an EMBL/GenBank/DDBJ whole genome shotgun (WGS) entry which is preliminary data.</text>
</comment>
<dbReference type="Pfam" id="PF07730">
    <property type="entry name" value="HisKA_3"/>
    <property type="match status" value="1"/>
</dbReference>
<comment type="catalytic activity">
    <reaction evidence="1">
        <text>ATP + protein L-histidine = ADP + protein N-phospho-L-histidine.</text>
        <dbReference type="EC" id="2.7.13.3"/>
    </reaction>
</comment>
<dbReference type="AlphaFoldDB" id="A0A3P1WW26"/>
<dbReference type="Proteomes" id="UP000280935">
    <property type="component" value="Unassembled WGS sequence"/>
</dbReference>
<dbReference type="PANTHER" id="PTHR24421:SF10">
    <property type="entry name" value="NITRATE_NITRITE SENSOR PROTEIN NARQ"/>
    <property type="match status" value="1"/>
</dbReference>
<accession>A0A3P1WW26</accession>
<keyword evidence="4" id="KW-0808">Transferase</keyword>
<dbReference type="InterPro" id="IPR055558">
    <property type="entry name" value="DUF7134"/>
</dbReference>
<dbReference type="Pfam" id="PF23539">
    <property type="entry name" value="DUF7134"/>
    <property type="match status" value="1"/>
</dbReference>
<keyword evidence="6 13" id="KW-0418">Kinase</keyword>
<proteinExistence type="predicted"/>
<protein>
    <recommendedName>
        <fullName evidence="2">histidine kinase</fullName>
        <ecNumber evidence="2">2.7.13.3</ecNumber>
    </recommendedName>
</protein>
<dbReference type="OrthoDB" id="227596at2"/>
<organism evidence="13 14">
    <name type="scientific">Arachnia propionica</name>
    <dbReference type="NCBI Taxonomy" id="1750"/>
    <lineage>
        <taxon>Bacteria</taxon>
        <taxon>Bacillati</taxon>
        <taxon>Actinomycetota</taxon>
        <taxon>Actinomycetes</taxon>
        <taxon>Propionibacteriales</taxon>
        <taxon>Propionibacteriaceae</taxon>
        <taxon>Arachnia</taxon>
    </lineage>
</organism>
<dbReference type="EC" id="2.7.13.3" evidence="2"/>
<dbReference type="Gene3D" id="3.30.565.10">
    <property type="entry name" value="Histidine kinase-like ATPase, C-terminal domain"/>
    <property type="match status" value="1"/>
</dbReference>
<keyword evidence="9" id="KW-0472">Membrane</keyword>
<dbReference type="InterPro" id="IPR050482">
    <property type="entry name" value="Sensor_HK_TwoCompSys"/>
</dbReference>
<dbReference type="Gene3D" id="1.20.5.1930">
    <property type="match status" value="1"/>
</dbReference>
<evidence type="ECO:0000256" key="8">
    <source>
        <dbReference type="ARBA" id="ARBA00023012"/>
    </source>
</evidence>
<evidence type="ECO:0000256" key="2">
    <source>
        <dbReference type="ARBA" id="ARBA00012438"/>
    </source>
</evidence>
<keyword evidence="8" id="KW-0902">Two-component regulatory system</keyword>
<dbReference type="CDD" id="cd16917">
    <property type="entry name" value="HATPase_UhpB-NarQ-NarX-like"/>
    <property type="match status" value="1"/>
</dbReference>
<keyword evidence="3" id="KW-0597">Phosphoprotein</keyword>
<gene>
    <name evidence="13" type="ORF">EII35_06215</name>
</gene>
<feature type="domain" description="Histidine kinase/HSP90-like ATPase" evidence="10">
    <location>
        <begin position="299"/>
        <end position="387"/>
    </location>
</feature>
<evidence type="ECO:0000256" key="1">
    <source>
        <dbReference type="ARBA" id="ARBA00000085"/>
    </source>
</evidence>
<feature type="transmembrane region" description="Helical" evidence="9">
    <location>
        <begin position="106"/>
        <end position="125"/>
    </location>
</feature>
<evidence type="ECO:0000256" key="7">
    <source>
        <dbReference type="ARBA" id="ARBA00022840"/>
    </source>
</evidence>
<evidence type="ECO:0000259" key="12">
    <source>
        <dbReference type="Pfam" id="PF23539"/>
    </source>
</evidence>
<dbReference type="RefSeq" id="WP_125227594.1">
    <property type="nucleotide sequence ID" value="NZ_RQYT01000010.1"/>
</dbReference>
<evidence type="ECO:0000256" key="9">
    <source>
        <dbReference type="SAM" id="Phobius"/>
    </source>
</evidence>
<sequence length="407" mass="43293">MRIQRPRISRRLVVDIGVAAVVWLALVVPTLTVTSAHVGVAFGWSTLMVASVALRREYPMWAVAVCAVAGFGMVATTPRPSPAVLVVLVIVYSAARYASDRTRLAVVPIGIAASIVGPLTWVSTLPSEQRFMFGGLLMMLCLSLVTSSFLIGQQLRYQVQRAAMDRLIAEERFLAGSRSSQQESEIADNKARAEVARELHDVVAHSLSVIVVQAEGAKALATKKPEAAMDALNVIAATGRSSIGEMRRIVSLLRGESDAAFGPTPSLRQIPQMVAKAGDRISLEMPEDIPTVPDSLGLAVYRVAQESVTNFLKHAGPTAVAQVVVQFDPDAVQIRVSDDGIGSHRAPDGPGSGVRGMRERVIAMGGTFKAGPRTGGGFEVRARIPLPSQLGRSWLTRGVDSDQGSAG</sequence>
<evidence type="ECO:0000259" key="10">
    <source>
        <dbReference type="Pfam" id="PF02518"/>
    </source>
</evidence>
<keyword evidence="9" id="KW-0812">Transmembrane</keyword>
<keyword evidence="7" id="KW-0067">ATP-binding</keyword>
<dbReference type="GO" id="GO:0000155">
    <property type="term" value="F:phosphorelay sensor kinase activity"/>
    <property type="evidence" value="ECO:0007669"/>
    <property type="project" value="InterPro"/>
</dbReference>
<evidence type="ECO:0000256" key="5">
    <source>
        <dbReference type="ARBA" id="ARBA00022741"/>
    </source>
</evidence>
<dbReference type="GO" id="GO:0016020">
    <property type="term" value="C:membrane"/>
    <property type="evidence" value="ECO:0007669"/>
    <property type="project" value="InterPro"/>
</dbReference>
<feature type="transmembrane region" description="Helical" evidence="9">
    <location>
        <begin position="131"/>
        <end position="151"/>
    </location>
</feature>
<dbReference type="InterPro" id="IPR003594">
    <property type="entry name" value="HATPase_dom"/>
</dbReference>
<evidence type="ECO:0000313" key="14">
    <source>
        <dbReference type="Proteomes" id="UP000280935"/>
    </source>
</evidence>
<dbReference type="GO" id="GO:0046983">
    <property type="term" value="F:protein dimerization activity"/>
    <property type="evidence" value="ECO:0007669"/>
    <property type="project" value="InterPro"/>
</dbReference>
<evidence type="ECO:0000259" key="11">
    <source>
        <dbReference type="Pfam" id="PF07730"/>
    </source>
</evidence>
<evidence type="ECO:0000313" key="13">
    <source>
        <dbReference type="EMBL" id="RRD49957.1"/>
    </source>
</evidence>